<feature type="chain" id="PRO_5046479352" evidence="1">
    <location>
        <begin position="18"/>
        <end position="525"/>
    </location>
</feature>
<dbReference type="Proteomes" id="UP001597044">
    <property type="component" value="Unassembled WGS sequence"/>
</dbReference>
<dbReference type="RefSeq" id="WP_379071348.1">
    <property type="nucleotide sequence ID" value="NZ_JBHTIT010000001.1"/>
</dbReference>
<dbReference type="PROSITE" id="PS51257">
    <property type="entry name" value="PROKAR_LIPOPROTEIN"/>
    <property type="match status" value="1"/>
</dbReference>
<dbReference type="InterPro" id="IPR029058">
    <property type="entry name" value="AB_hydrolase_fold"/>
</dbReference>
<evidence type="ECO:0000313" key="2">
    <source>
        <dbReference type="EMBL" id="MFD0950547.1"/>
    </source>
</evidence>
<proteinExistence type="predicted"/>
<dbReference type="Gene3D" id="3.40.50.1820">
    <property type="entry name" value="alpha/beta hydrolase"/>
    <property type="match status" value="1"/>
</dbReference>
<keyword evidence="2" id="KW-0378">Hydrolase</keyword>
<keyword evidence="3" id="KW-1185">Reference proteome</keyword>
<evidence type="ECO:0000256" key="1">
    <source>
        <dbReference type="SAM" id="SignalP"/>
    </source>
</evidence>
<dbReference type="GO" id="GO:0016787">
    <property type="term" value="F:hydrolase activity"/>
    <property type="evidence" value="ECO:0007669"/>
    <property type="project" value="UniProtKB-KW"/>
</dbReference>
<organism evidence="2 3">
    <name type="scientific">Paraperlucidibaca wandonensis</name>
    <dbReference type="NCBI Taxonomy" id="1268273"/>
    <lineage>
        <taxon>Bacteria</taxon>
        <taxon>Pseudomonadati</taxon>
        <taxon>Pseudomonadota</taxon>
        <taxon>Gammaproteobacteria</taxon>
        <taxon>Moraxellales</taxon>
        <taxon>Moraxellaceae</taxon>
        <taxon>Paraperlucidibaca</taxon>
    </lineage>
</organism>
<dbReference type="PANTHER" id="PTHR22946">
    <property type="entry name" value="DIENELACTONE HYDROLASE DOMAIN-CONTAINING PROTEIN-RELATED"/>
    <property type="match status" value="1"/>
</dbReference>
<gene>
    <name evidence="2" type="ORF">ACFQ0F_09140</name>
</gene>
<name>A0ABW3HGY0_9GAMM</name>
<dbReference type="InterPro" id="IPR050261">
    <property type="entry name" value="FrsA_esterase"/>
</dbReference>
<feature type="signal peptide" evidence="1">
    <location>
        <begin position="1"/>
        <end position="17"/>
    </location>
</feature>
<evidence type="ECO:0000313" key="3">
    <source>
        <dbReference type="Proteomes" id="UP001597044"/>
    </source>
</evidence>
<reference evidence="3" key="1">
    <citation type="journal article" date="2019" name="Int. J. Syst. Evol. Microbiol.">
        <title>The Global Catalogue of Microorganisms (GCM) 10K type strain sequencing project: providing services to taxonomists for standard genome sequencing and annotation.</title>
        <authorList>
            <consortium name="The Broad Institute Genomics Platform"/>
            <consortium name="The Broad Institute Genome Sequencing Center for Infectious Disease"/>
            <person name="Wu L."/>
            <person name="Ma J."/>
        </authorList>
    </citation>
    <scope>NUCLEOTIDE SEQUENCE [LARGE SCALE GENOMIC DNA]</scope>
    <source>
        <strain evidence="3">CCUG 63419</strain>
    </source>
</reference>
<keyword evidence="1" id="KW-0732">Signal</keyword>
<sequence length="525" mass="56345">MRSTPAFVILALSAALAACGGSSDSNAIATQNPEAAKEDTSPLAALSAIPLVGGVLGDVAGGVPDDPKCGSYTSPSAEFAACEAKNFARISEAPREELTNPIFVQRLLALGLVNTGDYLMRALSDPSRLLLSPPMSVSLNTPLTPLCATYALPCSGDPFRYPDIDPFYKNEAVVEKIDFYDRDCARLSGRVWRPINSNGKLLPTVVIENGSVQAPEPLYWWMAQALVRSGYAVMTFDPRGQGRSDQQTPAFGQGTNINPAVFWEGLVDAIDFFRSTPSKPYPHNGTCQASYPTAVTAFNPQYAVQDKDRLGIVGHSLGGTGVSVVQSYGATGADPWPGLMDAENPVDAVVAWDGLATPGADGGGFIPSMSERPPVVPRVPSMGQNSEYGLAPMPNLQAPDPEAKLGPFRAWQAAGVPAYEFTIRGSTHFEWSLIPLFPATSWCPEVVDNKCVGGWGRPMAEFFSMAWLDRWLKRSGEAGFSDADARLQSQSFNERLSFYSRSARDYPAKSGQRVHCENLLEGCAP</sequence>
<dbReference type="EMBL" id="JBHTIT010000001">
    <property type="protein sequence ID" value="MFD0950547.1"/>
    <property type="molecule type" value="Genomic_DNA"/>
</dbReference>
<accession>A0ABW3HGY0</accession>
<dbReference type="EC" id="3.4.-.-" evidence="2"/>
<dbReference type="SUPFAM" id="SSF53474">
    <property type="entry name" value="alpha/beta-Hydrolases"/>
    <property type="match status" value="1"/>
</dbReference>
<protein>
    <submittedName>
        <fullName evidence="2">Alpha/beta hydrolase family protein</fullName>
        <ecNumber evidence="2">3.4.-.-</ecNumber>
    </submittedName>
</protein>
<comment type="caution">
    <text evidence="2">The sequence shown here is derived from an EMBL/GenBank/DDBJ whole genome shotgun (WGS) entry which is preliminary data.</text>
</comment>